<name>A0A8D9GQA7_BRACM</name>
<comment type="similarity">
    <text evidence="2">Belongs to the V-ATPase e1/e2 subunit family.</text>
</comment>
<organism evidence="11 12">
    <name type="scientific">Brassica campestris</name>
    <name type="common">Field mustard</name>
    <dbReference type="NCBI Taxonomy" id="3711"/>
    <lineage>
        <taxon>Eukaryota</taxon>
        <taxon>Viridiplantae</taxon>
        <taxon>Streptophyta</taxon>
        <taxon>Embryophyta</taxon>
        <taxon>Tracheophyta</taxon>
        <taxon>Spermatophyta</taxon>
        <taxon>Magnoliopsida</taxon>
        <taxon>eudicotyledons</taxon>
        <taxon>Gunneridae</taxon>
        <taxon>Pentapetalae</taxon>
        <taxon>rosids</taxon>
        <taxon>malvids</taxon>
        <taxon>Brassicales</taxon>
        <taxon>Brassicaceae</taxon>
        <taxon>Brassiceae</taxon>
        <taxon>Brassica</taxon>
    </lineage>
</organism>
<dbReference type="Gramene" id="A03p58070.2_BraZ1">
    <property type="protein sequence ID" value="A03p58070.2_BraZ1.CDS"/>
    <property type="gene ID" value="A03g58070.2_BraZ1"/>
</dbReference>
<evidence type="ECO:0000256" key="6">
    <source>
        <dbReference type="ARBA" id="ARBA00022989"/>
    </source>
</evidence>
<evidence type="ECO:0000256" key="7">
    <source>
        <dbReference type="ARBA" id="ARBA00023065"/>
    </source>
</evidence>
<dbReference type="EMBL" id="LS974619">
    <property type="protein sequence ID" value="CAG7884464.1"/>
    <property type="molecule type" value="Genomic_DNA"/>
</dbReference>
<keyword evidence="3" id="KW-0813">Transport</keyword>
<keyword evidence="10" id="KW-0732">Signal</keyword>
<evidence type="ECO:0000256" key="1">
    <source>
        <dbReference type="ARBA" id="ARBA00004127"/>
    </source>
</evidence>
<keyword evidence="4 9" id="KW-0812">Transmembrane</keyword>
<evidence type="ECO:0000313" key="11">
    <source>
        <dbReference type="EMBL" id="CAG7884464.1"/>
    </source>
</evidence>
<keyword evidence="5" id="KW-0375">Hydrogen ion transport</keyword>
<dbReference type="InterPro" id="IPR008389">
    <property type="entry name" value="ATPase_V0-cplx_e1/e2_su"/>
</dbReference>
<dbReference type="AlphaFoldDB" id="A0A8D9GQA7"/>
<feature type="signal peptide" evidence="10">
    <location>
        <begin position="1"/>
        <end position="26"/>
    </location>
</feature>
<sequence>GPSFRSVRSLSLLLLLFSFQSYRIDSGTCNSRGLWDHSGSDMAFLVTSLIFAVVGIIASIFTRICFNQGPSTNLLHFTLVITATVCCWMMWAIVYIAQMKPLIVPILSEVE</sequence>
<gene>
    <name evidence="11" type="ORF">BRAPAZ1V2_A03P58070.2</name>
</gene>
<protein>
    <submittedName>
        <fullName evidence="11">Uncharacterized protein</fullName>
    </submittedName>
</protein>
<keyword evidence="7" id="KW-0406">Ion transport</keyword>
<evidence type="ECO:0000256" key="5">
    <source>
        <dbReference type="ARBA" id="ARBA00022781"/>
    </source>
</evidence>
<evidence type="ECO:0000256" key="4">
    <source>
        <dbReference type="ARBA" id="ARBA00022692"/>
    </source>
</evidence>
<feature type="chain" id="PRO_5034046608" evidence="10">
    <location>
        <begin position="27"/>
        <end position="111"/>
    </location>
</feature>
<feature type="transmembrane region" description="Helical" evidence="9">
    <location>
        <begin position="74"/>
        <end position="97"/>
    </location>
</feature>
<proteinExistence type="inferred from homology"/>
<comment type="subcellular location">
    <subcellularLocation>
        <location evidence="1">Endomembrane system</location>
        <topology evidence="1">Multi-pass membrane protein</topology>
    </subcellularLocation>
</comment>
<dbReference type="PANTHER" id="PTHR12263:SF0">
    <property type="entry name" value="V-TYPE PROTON ATPASE SUBUNIT"/>
    <property type="match status" value="1"/>
</dbReference>
<evidence type="ECO:0000256" key="8">
    <source>
        <dbReference type="ARBA" id="ARBA00023136"/>
    </source>
</evidence>
<dbReference type="GO" id="GO:0046961">
    <property type="term" value="F:proton-transporting ATPase activity, rotational mechanism"/>
    <property type="evidence" value="ECO:0007669"/>
    <property type="project" value="InterPro"/>
</dbReference>
<feature type="transmembrane region" description="Helical" evidence="9">
    <location>
        <begin position="42"/>
        <end position="62"/>
    </location>
</feature>
<reference evidence="11 12" key="1">
    <citation type="submission" date="2021-07" db="EMBL/GenBank/DDBJ databases">
        <authorList>
            <consortium name="Genoscope - CEA"/>
            <person name="William W."/>
        </authorList>
    </citation>
    <scope>NUCLEOTIDE SEQUENCE [LARGE SCALE GENOMIC DNA]</scope>
</reference>
<dbReference type="PANTHER" id="PTHR12263">
    <property type="entry name" value="VACUOLAR ATP SYNTHASE SUBUNIT H"/>
    <property type="match status" value="1"/>
</dbReference>
<evidence type="ECO:0000256" key="2">
    <source>
        <dbReference type="ARBA" id="ARBA00008328"/>
    </source>
</evidence>
<dbReference type="GO" id="GO:0033179">
    <property type="term" value="C:proton-transporting V-type ATPase, V0 domain"/>
    <property type="evidence" value="ECO:0007669"/>
    <property type="project" value="InterPro"/>
</dbReference>
<evidence type="ECO:0000256" key="3">
    <source>
        <dbReference type="ARBA" id="ARBA00022448"/>
    </source>
</evidence>
<evidence type="ECO:0000256" key="9">
    <source>
        <dbReference type="SAM" id="Phobius"/>
    </source>
</evidence>
<evidence type="ECO:0000313" key="12">
    <source>
        <dbReference type="Proteomes" id="UP000694005"/>
    </source>
</evidence>
<dbReference type="Proteomes" id="UP000694005">
    <property type="component" value="Chromosome A03"/>
</dbReference>
<keyword evidence="8 9" id="KW-0472">Membrane</keyword>
<feature type="non-terminal residue" evidence="11">
    <location>
        <position position="111"/>
    </location>
</feature>
<evidence type="ECO:0000256" key="10">
    <source>
        <dbReference type="SAM" id="SignalP"/>
    </source>
</evidence>
<accession>A0A8D9GQA7</accession>
<dbReference type="Pfam" id="PF05493">
    <property type="entry name" value="ATP_synt_H"/>
    <property type="match status" value="1"/>
</dbReference>
<dbReference type="GO" id="GO:0012505">
    <property type="term" value="C:endomembrane system"/>
    <property type="evidence" value="ECO:0007669"/>
    <property type="project" value="UniProtKB-SubCell"/>
</dbReference>
<keyword evidence="6 9" id="KW-1133">Transmembrane helix</keyword>